<name>A0A520XG05_9DELT</name>
<dbReference type="InterPro" id="IPR029787">
    <property type="entry name" value="Nucleotide_cyclase"/>
</dbReference>
<reference evidence="2 3" key="1">
    <citation type="submission" date="2019-01" db="EMBL/GenBank/DDBJ databases">
        <title>Insights into ecological role of a new deltaproteobacterial order Candidatus Sinidesulfobacterales (Sva0485) by metagenomics and metatranscriptomics.</title>
        <authorList>
            <person name="Tan S."/>
            <person name="Liu J."/>
            <person name="Fang Y."/>
            <person name="Hedlund B."/>
            <person name="Lian Z.-H."/>
            <person name="Huang L.-Y."/>
            <person name="Li J.-T."/>
            <person name="Huang L.-N."/>
            <person name="Li W.-J."/>
            <person name="Jiang H.-C."/>
            <person name="Dong H.-L."/>
            <person name="Shu W.-S."/>
        </authorList>
    </citation>
    <scope>NUCLEOTIDE SEQUENCE [LARGE SCALE GENOMIC DNA]</scope>
    <source>
        <strain evidence="2">AP4</strain>
    </source>
</reference>
<dbReference type="InterPro" id="IPR000160">
    <property type="entry name" value="GGDEF_dom"/>
</dbReference>
<dbReference type="NCBIfam" id="TIGR00254">
    <property type="entry name" value="GGDEF"/>
    <property type="match status" value="1"/>
</dbReference>
<dbReference type="SMART" id="SM00267">
    <property type="entry name" value="GGDEF"/>
    <property type="match status" value="1"/>
</dbReference>
<protein>
    <submittedName>
        <fullName evidence="2">Diguanylate cyclase</fullName>
    </submittedName>
</protein>
<dbReference type="Gene3D" id="3.30.70.270">
    <property type="match status" value="1"/>
</dbReference>
<dbReference type="Pfam" id="PF00990">
    <property type="entry name" value="GGDEF"/>
    <property type="match status" value="1"/>
</dbReference>
<dbReference type="InterPro" id="IPR043128">
    <property type="entry name" value="Rev_trsase/Diguanyl_cyclase"/>
</dbReference>
<dbReference type="EMBL" id="SHMQ01000004">
    <property type="protein sequence ID" value="RZV40056.1"/>
    <property type="molecule type" value="Genomic_DNA"/>
</dbReference>
<dbReference type="PROSITE" id="PS50887">
    <property type="entry name" value="GGDEF"/>
    <property type="match status" value="1"/>
</dbReference>
<evidence type="ECO:0000259" key="1">
    <source>
        <dbReference type="PROSITE" id="PS50887"/>
    </source>
</evidence>
<gene>
    <name evidence="2" type="ORF">EVJ48_02450</name>
</gene>
<proteinExistence type="predicted"/>
<dbReference type="SUPFAM" id="SSF55073">
    <property type="entry name" value="Nucleotide cyclase"/>
    <property type="match status" value="1"/>
</dbReference>
<dbReference type="AlphaFoldDB" id="A0A520XG05"/>
<organism evidence="2 3">
    <name type="scientific">Candidatus Acidulodesulfobacterium acidiphilum</name>
    <dbReference type="NCBI Taxonomy" id="2597224"/>
    <lineage>
        <taxon>Bacteria</taxon>
        <taxon>Deltaproteobacteria</taxon>
        <taxon>Candidatus Acidulodesulfobacterales</taxon>
        <taxon>Candidatus Acidulodesulfobacterium</taxon>
    </lineage>
</organism>
<accession>A0A520XG05</accession>
<feature type="domain" description="GGDEF" evidence="1">
    <location>
        <begin position="174"/>
        <end position="302"/>
    </location>
</feature>
<sequence>MDIFNQVQLFGSASDSSSDVNYEKSFASANMPIAIKGVKDEIIYMNEQAKVLSNYSGGSIFISYDEKLPDDIIRINELTGLNINKKVDLKMASGRIDQKFFRIDGITLLNKFGLFSGTLFIYNEFTASVKYFLNSSAKQGINNCVFDEITGLMLKSQFKEFFSRETERAERYRIPLSVTVFYFENLVFFGQSFGNEKLNQVLKYIGIYFKQKLRKTDIIFRIDFNDFIGILPHTNYENADKKFKKIKEEFNQLLKFPENVKPKFIYGISELNLKKHYKNYELILEEAKLDMSQRNSLSVKQDTGYTF</sequence>
<comment type="caution">
    <text evidence="2">The sequence shown here is derived from an EMBL/GenBank/DDBJ whole genome shotgun (WGS) entry which is preliminary data.</text>
</comment>
<evidence type="ECO:0000313" key="3">
    <source>
        <dbReference type="Proteomes" id="UP000322454"/>
    </source>
</evidence>
<evidence type="ECO:0000313" key="2">
    <source>
        <dbReference type="EMBL" id="RZV40056.1"/>
    </source>
</evidence>
<dbReference type="Proteomes" id="UP000322454">
    <property type="component" value="Unassembled WGS sequence"/>
</dbReference>